<keyword evidence="3" id="KW-1185">Reference proteome</keyword>
<gene>
    <name evidence="2" type="ORF">GF1_32070</name>
</gene>
<dbReference type="Proteomes" id="UP001063350">
    <property type="component" value="Chromosome"/>
</dbReference>
<reference evidence="2" key="1">
    <citation type="submission" date="2020-12" db="EMBL/GenBank/DDBJ databases">
        <title>Desulfobium dissulfuricans gen. nov., sp. nov., a novel mesophilic, sulfate-reducing bacterium isolated from a deep-sea hydrothermal vent.</title>
        <authorList>
            <person name="Hashimoto Y."/>
            <person name="Tame A."/>
            <person name="Sawayama S."/>
            <person name="Miyazaki J."/>
            <person name="Takai K."/>
            <person name="Nakagawa S."/>
        </authorList>
    </citation>
    <scope>NUCLEOTIDE SEQUENCE</scope>
    <source>
        <strain evidence="2">GF1</strain>
    </source>
</reference>
<protein>
    <submittedName>
        <fullName evidence="2">Uncharacterized protein</fullName>
    </submittedName>
</protein>
<evidence type="ECO:0000313" key="2">
    <source>
        <dbReference type="EMBL" id="BCO10831.1"/>
    </source>
</evidence>
<name>A0A915U3T6_9BACT</name>
<proteinExistence type="predicted"/>
<organism evidence="2 3">
    <name type="scientific">Desulfolithobacter dissulfuricans</name>
    <dbReference type="NCBI Taxonomy" id="2795293"/>
    <lineage>
        <taxon>Bacteria</taxon>
        <taxon>Pseudomonadati</taxon>
        <taxon>Thermodesulfobacteriota</taxon>
        <taxon>Desulfobulbia</taxon>
        <taxon>Desulfobulbales</taxon>
        <taxon>Desulfobulbaceae</taxon>
        <taxon>Desulfolithobacter</taxon>
    </lineage>
</organism>
<accession>A0A915U3T6</accession>
<evidence type="ECO:0000256" key="1">
    <source>
        <dbReference type="SAM" id="MobiDB-lite"/>
    </source>
</evidence>
<sequence length="76" mass="8438">MAAGQVAGVGQMVPDLPQPPQTKMGLAAQVRLRFRGIQNHGQPLVVAPELLRILAIQRPIPQHRLFDRLATRGRRQ</sequence>
<dbReference type="AlphaFoldDB" id="A0A915U3T6"/>
<evidence type="ECO:0000313" key="3">
    <source>
        <dbReference type="Proteomes" id="UP001063350"/>
    </source>
</evidence>
<feature type="region of interest" description="Disordered" evidence="1">
    <location>
        <begin position="1"/>
        <end position="20"/>
    </location>
</feature>
<dbReference type="EMBL" id="AP024233">
    <property type="protein sequence ID" value="BCO10831.1"/>
    <property type="molecule type" value="Genomic_DNA"/>
</dbReference>
<dbReference type="KEGG" id="ddu:GF1_32070"/>